<reference evidence="7" key="1">
    <citation type="submission" date="2022-12" db="EMBL/GenBank/DDBJ databases">
        <title>Draft genome sequence of the thermophilic strain Brevibacillus thermoruber HT42, isolated from Los Humeros, Puebla, Mexico, with biotechnological potential.</title>
        <authorList>
            <person name="Lara Sanchez J."/>
            <person name="Solis Palacios R."/>
            <person name="Bustos Baena A.S."/>
            <person name="Ruz Baez A.E."/>
            <person name="Espinosa Luna G."/>
            <person name="Oliart Ros R.M."/>
        </authorList>
    </citation>
    <scope>NUCLEOTIDE SEQUENCE</scope>
    <source>
        <strain evidence="7">HT42</strain>
    </source>
</reference>
<evidence type="ECO:0000256" key="2">
    <source>
        <dbReference type="ARBA" id="ARBA00022723"/>
    </source>
</evidence>
<evidence type="ECO:0000313" key="8">
    <source>
        <dbReference type="Proteomes" id="UP001151071"/>
    </source>
</evidence>
<dbReference type="Proteomes" id="UP001151071">
    <property type="component" value="Unassembled WGS sequence"/>
</dbReference>
<dbReference type="GO" id="GO:0006508">
    <property type="term" value="P:proteolysis"/>
    <property type="evidence" value="ECO:0007669"/>
    <property type="project" value="UniProtKB-KW"/>
</dbReference>
<keyword evidence="3" id="KW-0378">Hydrolase</keyword>
<keyword evidence="8" id="KW-1185">Reference proteome</keyword>
<gene>
    <name evidence="7" type="ORF">O3V59_16465</name>
</gene>
<dbReference type="GO" id="GO:0008237">
    <property type="term" value="F:metallopeptidase activity"/>
    <property type="evidence" value="ECO:0007669"/>
    <property type="project" value="UniProtKB-KW"/>
</dbReference>
<keyword evidence="4" id="KW-0862">Zinc</keyword>
<dbReference type="RefSeq" id="WP_035300186.1">
    <property type="nucleotide sequence ID" value="NZ_JAPYYP010000024.1"/>
</dbReference>
<feature type="domain" description="JAB" evidence="6">
    <location>
        <begin position="10"/>
        <end position="124"/>
    </location>
</feature>
<dbReference type="AlphaFoldDB" id="A0A9X3TSX2"/>
<dbReference type="InterPro" id="IPR028090">
    <property type="entry name" value="JAB_dom_prok"/>
</dbReference>
<dbReference type="EMBL" id="JAPYYP010000024">
    <property type="protein sequence ID" value="MDA5109961.1"/>
    <property type="molecule type" value="Genomic_DNA"/>
</dbReference>
<evidence type="ECO:0000256" key="5">
    <source>
        <dbReference type="ARBA" id="ARBA00023049"/>
    </source>
</evidence>
<evidence type="ECO:0000256" key="3">
    <source>
        <dbReference type="ARBA" id="ARBA00022801"/>
    </source>
</evidence>
<dbReference type="Pfam" id="PF14464">
    <property type="entry name" value="Prok-JAB"/>
    <property type="match status" value="1"/>
</dbReference>
<organism evidence="7 8">
    <name type="scientific">Brevibacillus thermoruber</name>
    <dbReference type="NCBI Taxonomy" id="33942"/>
    <lineage>
        <taxon>Bacteria</taxon>
        <taxon>Bacillati</taxon>
        <taxon>Bacillota</taxon>
        <taxon>Bacilli</taxon>
        <taxon>Bacillales</taxon>
        <taxon>Paenibacillaceae</taxon>
        <taxon>Brevibacillus</taxon>
    </lineage>
</organism>
<keyword evidence="2" id="KW-0479">Metal-binding</keyword>
<keyword evidence="5" id="KW-0482">Metalloprotease</keyword>
<evidence type="ECO:0000259" key="6">
    <source>
        <dbReference type="Pfam" id="PF14464"/>
    </source>
</evidence>
<dbReference type="SUPFAM" id="SSF102712">
    <property type="entry name" value="JAB1/MPN domain"/>
    <property type="match status" value="1"/>
</dbReference>
<evidence type="ECO:0000313" key="7">
    <source>
        <dbReference type="EMBL" id="MDA5109961.1"/>
    </source>
</evidence>
<sequence length="163" mass="18667">MTSLYITPKAWKQIEQSVRKNPSLETGGVLMGYALNDEEWLVTYASGPGPNAVRHPNAILFDDDHLRRLVRKLSRRQRWQYIGDWHSHTIKRLSPSKGDRRTIWAKASQSLYMSSSPIMLIVGLNRQDKVQARAFILENSLREVGKIDLATRQSLRQRGGKSP</sequence>
<protein>
    <submittedName>
        <fullName evidence="7">Mov34/MPN/PAD-1 family protein</fullName>
    </submittedName>
</protein>
<evidence type="ECO:0000256" key="4">
    <source>
        <dbReference type="ARBA" id="ARBA00022833"/>
    </source>
</evidence>
<comment type="caution">
    <text evidence="7">The sequence shown here is derived from an EMBL/GenBank/DDBJ whole genome shotgun (WGS) entry which is preliminary data.</text>
</comment>
<keyword evidence="1" id="KW-0645">Protease</keyword>
<dbReference type="Gene3D" id="3.40.140.10">
    <property type="entry name" value="Cytidine Deaminase, domain 2"/>
    <property type="match status" value="1"/>
</dbReference>
<proteinExistence type="predicted"/>
<accession>A0A9X3TSX2</accession>
<name>A0A9X3TSX2_9BACL</name>
<evidence type="ECO:0000256" key="1">
    <source>
        <dbReference type="ARBA" id="ARBA00022670"/>
    </source>
</evidence>
<dbReference type="GO" id="GO:0046872">
    <property type="term" value="F:metal ion binding"/>
    <property type="evidence" value="ECO:0007669"/>
    <property type="project" value="UniProtKB-KW"/>
</dbReference>